<dbReference type="Gene3D" id="2.60.120.330">
    <property type="entry name" value="B-lactam Antibiotic, Isopenicillin N Synthase, Chain"/>
    <property type="match status" value="1"/>
</dbReference>
<dbReference type="Proteomes" id="UP000813463">
    <property type="component" value="Chromosome 1"/>
</dbReference>
<protein>
    <submittedName>
        <fullName evidence="2">1-aminocyclopropane-1-carboxylate oxidase homolog 3-like</fullName>
    </submittedName>
</protein>
<evidence type="ECO:0000313" key="1">
    <source>
        <dbReference type="Proteomes" id="UP000813463"/>
    </source>
</evidence>
<accession>A0ABM3R1R2</accession>
<keyword evidence="1" id="KW-1185">Reference proteome</keyword>
<gene>
    <name evidence="2" type="primary">LOC130464151</name>
</gene>
<dbReference type="GeneID" id="130464151"/>
<reference evidence="2" key="2">
    <citation type="submission" date="2025-08" db="UniProtKB">
        <authorList>
            <consortium name="RefSeq"/>
        </authorList>
    </citation>
    <scope>IDENTIFICATION</scope>
    <source>
        <tissue evidence="2">Leaf</tissue>
    </source>
</reference>
<sequence length="156" mass="17768">MGRMSSEKNITNVFQPVYDRVKELKAFDDTKIGVKGLVDSGAKDLPKIFIRPPDELSEDLKFPSVQRQIPVISFEGIGTKEHYDAIVKEVLYDTEAKKEFNTRDMSRQVLYISNYDLYKSHAANWRDSLAVNISNSSHLAPEELPKICRFSSVIVV</sequence>
<dbReference type="RefSeq" id="XP_056689565.1">
    <property type="nucleotide sequence ID" value="XM_056833587.1"/>
</dbReference>
<organism evidence="1 2">
    <name type="scientific">Spinacia oleracea</name>
    <name type="common">Spinach</name>
    <dbReference type="NCBI Taxonomy" id="3562"/>
    <lineage>
        <taxon>Eukaryota</taxon>
        <taxon>Viridiplantae</taxon>
        <taxon>Streptophyta</taxon>
        <taxon>Embryophyta</taxon>
        <taxon>Tracheophyta</taxon>
        <taxon>Spermatophyta</taxon>
        <taxon>Magnoliopsida</taxon>
        <taxon>eudicotyledons</taxon>
        <taxon>Gunneridae</taxon>
        <taxon>Pentapetalae</taxon>
        <taxon>Caryophyllales</taxon>
        <taxon>Chenopodiaceae</taxon>
        <taxon>Chenopodioideae</taxon>
        <taxon>Anserineae</taxon>
        <taxon>Spinacia</taxon>
    </lineage>
</organism>
<name>A0ABM3R1R2_SPIOL</name>
<reference evidence="1" key="1">
    <citation type="journal article" date="2021" name="Nat. Commun.">
        <title>Genomic analyses provide insights into spinach domestication and the genetic basis of agronomic traits.</title>
        <authorList>
            <person name="Cai X."/>
            <person name="Sun X."/>
            <person name="Xu C."/>
            <person name="Sun H."/>
            <person name="Wang X."/>
            <person name="Ge C."/>
            <person name="Zhang Z."/>
            <person name="Wang Q."/>
            <person name="Fei Z."/>
            <person name="Jiao C."/>
            <person name="Wang Q."/>
        </authorList>
    </citation>
    <scope>NUCLEOTIDE SEQUENCE [LARGE SCALE GENOMIC DNA]</scope>
    <source>
        <strain evidence="1">cv. Varoflay</strain>
    </source>
</reference>
<proteinExistence type="predicted"/>
<dbReference type="InterPro" id="IPR027443">
    <property type="entry name" value="IPNS-like_sf"/>
</dbReference>
<dbReference type="SUPFAM" id="SSF51197">
    <property type="entry name" value="Clavaminate synthase-like"/>
    <property type="match status" value="1"/>
</dbReference>
<evidence type="ECO:0000313" key="2">
    <source>
        <dbReference type="RefSeq" id="XP_056689565.1"/>
    </source>
</evidence>